<name>A0A383VB28_TETOB</name>
<dbReference type="AlphaFoldDB" id="A0A383VB28"/>
<evidence type="ECO:0000313" key="1">
    <source>
        <dbReference type="EMBL" id="SZX61949.1"/>
    </source>
</evidence>
<sequence length="69" mass="7605">MSDKILIVKYFGQAAPQLMDMAARSLPRASHIVSQGLAAYKRLPATTPLSDDELIGAMFKSHDKRTSEK</sequence>
<dbReference type="EMBL" id="FNXT01000186">
    <property type="protein sequence ID" value="SZX61949.1"/>
    <property type="molecule type" value="Genomic_DNA"/>
</dbReference>
<reference evidence="1 2" key="1">
    <citation type="submission" date="2016-10" db="EMBL/GenBank/DDBJ databases">
        <authorList>
            <person name="Cai Z."/>
        </authorList>
    </citation>
    <scope>NUCLEOTIDE SEQUENCE [LARGE SCALE GENOMIC DNA]</scope>
</reference>
<organism evidence="1 2">
    <name type="scientific">Tetradesmus obliquus</name>
    <name type="common">Green alga</name>
    <name type="synonym">Acutodesmus obliquus</name>
    <dbReference type="NCBI Taxonomy" id="3088"/>
    <lineage>
        <taxon>Eukaryota</taxon>
        <taxon>Viridiplantae</taxon>
        <taxon>Chlorophyta</taxon>
        <taxon>core chlorophytes</taxon>
        <taxon>Chlorophyceae</taxon>
        <taxon>CS clade</taxon>
        <taxon>Sphaeropleales</taxon>
        <taxon>Scenedesmaceae</taxon>
        <taxon>Tetradesmus</taxon>
    </lineage>
</organism>
<dbReference type="Proteomes" id="UP000256970">
    <property type="component" value="Unassembled WGS sequence"/>
</dbReference>
<accession>A0A383VB28</accession>
<protein>
    <submittedName>
        <fullName evidence="1">Uncharacterized protein</fullName>
    </submittedName>
</protein>
<keyword evidence="2" id="KW-1185">Reference proteome</keyword>
<gene>
    <name evidence="1" type="ORF">BQ4739_LOCUS2499</name>
</gene>
<evidence type="ECO:0000313" key="2">
    <source>
        <dbReference type="Proteomes" id="UP000256970"/>
    </source>
</evidence>
<proteinExistence type="predicted"/>